<sequence length="189" mass="22023">MTISNLLDINERSEFRKWLAANHATERECWIAVKRGKTPPKDMLWYLDAVEEALCFGWIDSTWKKVDGMALQRFSPRAKSSSWTELNKERCRRLEKLGLMTDNGRKVCPNLNAEFEITPEIVEAFQSVSPAWENFMAMPPLYQRVRIDNIRRVAANPTLFRSRLNKLIEASIKGEMIGDWHDCGRLLDY</sequence>
<accession>A0AC61QNB7</accession>
<keyword evidence="2" id="KW-1185">Reference proteome</keyword>
<proteinExistence type="predicted"/>
<comment type="caution">
    <text evidence="1">The sequence shown here is derived from an EMBL/GenBank/DDBJ whole genome shotgun (WGS) entry which is preliminary data.</text>
</comment>
<gene>
    <name evidence="1" type="ORF">E5358_14000</name>
</gene>
<protein>
    <submittedName>
        <fullName evidence="1">Thymidylate synthase</fullName>
    </submittedName>
</protein>
<evidence type="ECO:0000313" key="2">
    <source>
        <dbReference type="Proteomes" id="UP000308886"/>
    </source>
</evidence>
<name>A0AC61QNB7_9BACT</name>
<dbReference type="EMBL" id="SRZC01000032">
    <property type="protein sequence ID" value="TGX79984.1"/>
    <property type="molecule type" value="Genomic_DNA"/>
</dbReference>
<dbReference type="Proteomes" id="UP000308886">
    <property type="component" value="Unassembled WGS sequence"/>
</dbReference>
<reference evidence="1" key="1">
    <citation type="submission" date="2019-04" db="EMBL/GenBank/DDBJ databases">
        <title>Microbes associate with the intestines of laboratory mice.</title>
        <authorList>
            <person name="Navarre W."/>
            <person name="Wong E."/>
            <person name="Huang K."/>
            <person name="Tropini C."/>
            <person name="Ng K."/>
            <person name="Yu B."/>
        </authorList>
    </citation>
    <scope>NUCLEOTIDE SEQUENCE</scope>
    <source>
        <strain evidence="1">NM73_A23</strain>
    </source>
</reference>
<evidence type="ECO:0000313" key="1">
    <source>
        <dbReference type="EMBL" id="TGX79984.1"/>
    </source>
</evidence>
<organism evidence="1 2">
    <name type="scientific">Palleniella muris</name>
    <dbReference type="NCBI Taxonomy" id="3038145"/>
    <lineage>
        <taxon>Bacteria</taxon>
        <taxon>Pseudomonadati</taxon>
        <taxon>Bacteroidota</taxon>
        <taxon>Bacteroidia</taxon>
        <taxon>Bacteroidales</taxon>
        <taxon>Prevotellaceae</taxon>
        <taxon>Palleniella</taxon>
    </lineage>
</organism>